<reference evidence="2 3" key="1">
    <citation type="submission" date="2019-01" db="EMBL/GenBank/DDBJ databases">
        <title>Pseudolysobacter antarctica gen. nov., sp. nov., isolated from Fildes Peninsula, Antarctica.</title>
        <authorList>
            <person name="Wei Z."/>
            <person name="Peng F."/>
        </authorList>
    </citation>
    <scope>NUCLEOTIDE SEQUENCE [LARGE SCALE GENOMIC DNA]</scope>
    <source>
        <strain evidence="2 3">AQ6-296</strain>
    </source>
</reference>
<dbReference type="InterPro" id="IPR038672">
    <property type="entry name" value="CpcT/CpeT_sf"/>
</dbReference>
<gene>
    <name evidence="2" type="ORF">ELE36_08275</name>
</gene>
<keyword evidence="1" id="KW-0732">Signal</keyword>
<dbReference type="Proteomes" id="UP000291562">
    <property type="component" value="Chromosome"/>
</dbReference>
<proteinExistence type="predicted"/>
<dbReference type="KEGG" id="xbc:ELE36_08275"/>
<organism evidence="2 3">
    <name type="scientific">Pseudolysobacter antarcticus</name>
    <dbReference type="NCBI Taxonomy" id="2511995"/>
    <lineage>
        <taxon>Bacteria</taxon>
        <taxon>Pseudomonadati</taxon>
        <taxon>Pseudomonadota</taxon>
        <taxon>Gammaproteobacteria</taxon>
        <taxon>Lysobacterales</taxon>
        <taxon>Rhodanobacteraceae</taxon>
        <taxon>Pseudolysobacter</taxon>
    </lineage>
</organism>
<evidence type="ECO:0000313" key="3">
    <source>
        <dbReference type="Proteomes" id="UP000291562"/>
    </source>
</evidence>
<sequence>MCIFFALMLVGCQSFGGGASAPSSVASKQTTLAASDPLSALVGEFDNNAQVWRVQTQLQSPAPQPAKGKAAPIREAVPLRVHQHVRVLEHKNAGSALLLWQLDVTGAAPPVSATWLFRVTIDANGVTLLPYRATDPAAIAARLGDAAKRFEVQPNEWVELDACALHGTMQAGHLVASVDQASCASLLPGIGASAALLPLRIDADAEILRVATFADQARSPTALQEARRVRWFGGWAAINGAGPHATMDSKDWHEQRSLRIHDEGGLLAVLWRDGSRSGYSVELSRQNVGGDSQVLKLAVIEDASARTLSYVWANPDATRIGMHLGWVQVGLELQGEAPTAH</sequence>
<accession>A0A411HIJ9</accession>
<dbReference type="EMBL" id="CP035704">
    <property type="protein sequence ID" value="QBB70362.1"/>
    <property type="molecule type" value="Genomic_DNA"/>
</dbReference>
<dbReference type="AlphaFoldDB" id="A0A411HIJ9"/>
<feature type="signal peptide" evidence="1">
    <location>
        <begin position="1"/>
        <end position="21"/>
    </location>
</feature>
<evidence type="ECO:0000256" key="1">
    <source>
        <dbReference type="SAM" id="SignalP"/>
    </source>
</evidence>
<feature type="chain" id="PRO_5019234216" evidence="1">
    <location>
        <begin position="22"/>
        <end position="341"/>
    </location>
</feature>
<dbReference type="RefSeq" id="WP_129832621.1">
    <property type="nucleotide sequence ID" value="NZ_CP035704.1"/>
</dbReference>
<name>A0A411HIJ9_9GAMM</name>
<evidence type="ECO:0000313" key="2">
    <source>
        <dbReference type="EMBL" id="QBB70362.1"/>
    </source>
</evidence>
<keyword evidence="3" id="KW-1185">Reference proteome</keyword>
<protein>
    <submittedName>
        <fullName evidence="2">Uncharacterized protein</fullName>
    </submittedName>
</protein>
<dbReference type="OrthoDB" id="6378475at2"/>
<dbReference type="Gene3D" id="2.40.128.590">
    <property type="entry name" value="CpcT/CpeT domain"/>
    <property type="match status" value="1"/>
</dbReference>